<dbReference type="PROSITE" id="PS51186">
    <property type="entry name" value="GNAT"/>
    <property type="match status" value="1"/>
</dbReference>
<dbReference type="InterPro" id="IPR000182">
    <property type="entry name" value="GNAT_dom"/>
</dbReference>
<reference evidence="2" key="1">
    <citation type="submission" date="2021-03" db="EMBL/GenBank/DDBJ databases">
        <title>Whole genome shotgun sequence of Actinoplanes auranticolor NBRC 12245.</title>
        <authorList>
            <person name="Komaki H."/>
            <person name="Tamura T."/>
        </authorList>
    </citation>
    <scope>NUCLEOTIDE SEQUENCE</scope>
    <source>
        <strain evidence="2">NBRC 12245</strain>
    </source>
</reference>
<evidence type="ECO:0000259" key="1">
    <source>
        <dbReference type="PROSITE" id="PS51186"/>
    </source>
</evidence>
<dbReference type="PANTHER" id="PTHR43792">
    <property type="entry name" value="GNAT FAMILY, PUTATIVE (AFU_ORTHOLOGUE AFUA_3G00765)-RELATED-RELATED"/>
    <property type="match status" value="1"/>
</dbReference>
<dbReference type="AlphaFoldDB" id="A0A919SLU7"/>
<comment type="caution">
    <text evidence="2">The sequence shown here is derived from an EMBL/GenBank/DDBJ whole genome shotgun (WGS) entry which is preliminary data.</text>
</comment>
<gene>
    <name evidence="2" type="ORF">Aau02nite_57800</name>
</gene>
<dbReference type="InterPro" id="IPR051531">
    <property type="entry name" value="N-acetyltransferase"/>
</dbReference>
<sequence length="189" mass="21336">MRCPGSEPKVCCVEIVTARLALRRPGPADVETIFAIHRDPEASRHNPSDLLATPAEAEHLYSRWDDHWRRHSFGYWVVEERESRKILGFAGLKVVRFREIEVLNLFYRLDPAAWGNGVATEAATAVVSWAGRHLPEWPILARVRPDNVASQKVAQRAGLTRAEHLDDLGEDGLDWLFVTRWPANGPSPT</sequence>
<organism evidence="2 3">
    <name type="scientific">Actinoplanes auranticolor</name>
    <dbReference type="NCBI Taxonomy" id="47988"/>
    <lineage>
        <taxon>Bacteria</taxon>
        <taxon>Bacillati</taxon>
        <taxon>Actinomycetota</taxon>
        <taxon>Actinomycetes</taxon>
        <taxon>Micromonosporales</taxon>
        <taxon>Micromonosporaceae</taxon>
        <taxon>Actinoplanes</taxon>
    </lineage>
</organism>
<dbReference type="EMBL" id="BOQL01000047">
    <property type="protein sequence ID" value="GIM73817.1"/>
    <property type="molecule type" value="Genomic_DNA"/>
</dbReference>
<dbReference type="Gene3D" id="3.40.630.30">
    <property type="match status" value="1"/>
</dbReference>
<dbReference type="Proteomes" id="UP000681340">
    <property type="component" value="Unassembled WGS sequence"/>
</dbReference>
<evidence type="ECO:0000313" key="3">
    <source>
        <dbReference type="Proteomes" id="UP000681340"/>
    </source>
</evidence>
<dbReference type="InterPro" id="IPR016181">
    <property type="entry name" value="Acyl_CoA_acyltransferase"/>
</dbReference>
<dbReference type="Pfam" id="PF13302">
    <property type="entry name" value="Acetyltransf_3"/>
    <property type="match status" value="1"/>
</dbReference>
<dbReference type="GO" id="GO:0016747">
    <property type="term" value="F:acyltransferase activity, transferring groups other than amino-acyl groups"/>
    <property type="evidence" value="ECO:0007669"/>
    <property type="project" value="InterPro"/>
</dbReference>
<accession>A0A919SLU7</accession>
<protein>
    <submittedName>
        <fullName evidence="2">GNAT family N-acetyltransferase</fullName>
    </submittedName>
</protein>
<name>A0A919SLU7_9ACTN</name>
<feature type="domain" description="N-acetyltransferase" evidence="1">
    <location>
        <begin position="20"/>
        <end position="182"/>
    </location>
</feature>
<dbReference type="PANTHER" id="PTHR43792:SF1">
    <property type="entry name" value="N-ACETYLTRANSFERASE DOMAIN-CONTAINING PROTEIN"/>
    <property type="match status" value="1"/>
</dbReference>
<evidence type="ECO:0000313" key="2">
    <source>
        <dbReference type="EMBL" id="GIM73817.1"/>
    </source>
</evidence>
<proteinExistence type="predicted"/>
<keyword evidence="3" id="KW-1185">Reference proteome</keyword>
<dbReference type="SUPFAM" id="SSF55729">
    <property type="entry name" value="Acyl-CoA N-acyltransferases (Nat)"/>
    <property type="match status" value="1"/>
</dbReference>